<dbReference type="EMBL" id="CP146256">
    <property type="protein sequence ID" value="XAH73017.1"/>
    <property type="molecule type" value="Genomic_DNA"/>
</dbReference>
<keyword evidence="1" id="KW-1133">Transmembrane helix</keyword>
<evidence type="ECO:0008006" key="4">
    <source>
        <dbReference type="Google" id="ProtNLM"/>
    </source>
</evidence>
<proteinExistence type="predicted"/>
<keyword evidence="1" id="KW-0812">Transmembrane</keyword>
<evidence type="ECO:0000313" key="2">
    <source>
        <dbReference type="EMBL" id="XAH73017.1"/>
    </source>
</evidence>
<accession>A0ABZ3EUK4</accession>
<protein>
    <recommendedName>
        <fullName evidence="4">DUF4230 domain-containing protein</fullName>
    </recommendedName>
</protein>
<dbReference type="RefSeq" id="WP_342756627.1">
    <property type="nucleotide sequence ID" value="NZ_CP146256.1"/>
</dbReference>
<sequence>MLKNKVFVIVVALVLVVSITFNIKVFVERDKNRQLLINHIYFEMENISRDLELFITDQKEGSVEKKLYRLEYASVKLRKLDQTILNYSIYVDELLFYPGIISFDLIADTLMYGYSSELNGATIYSVSNDDVVSDDEMTYIKMLQNDLKDTANKMTSANDALKENNKLSIQQINSILNEFYLKWSDSGDTSPYRLLRDN</sequence>
<evidence type="ECO:0000313" key="3">
    <source>
        <dbReference type="Proteomes" id="UP001451571"/>
    </source>
</evidence>
<organism evidence="2 3">
    <name type="scientific">Kineothrix sedimenti</name>
    <dbReference type="NCBI Taxonomy" id="3123317"/>
    <lineage>
        <taxon>Bacteria</taxon>
        <taxon>Bacillati</taxon>
        <taxon>Bacillota</taxon>
        <taxon>Clostridia</taxon>
        <taxon>Lachnospirales</taxon>
        <taxon>Lachnospiraceae</taxon>
        <taxon>Kineothrix</taxon>
    </lineage>
</organism>
<feature type="transmembrane region" description="Helical" evidence="1">
    <location>
        <begin position="6"/>
        <end position="27"/>
    </location>
</feature>
<evidence type="ECO:0000256" key="1">
    <source>
        <dbReference type="SAM" id="Phobius"/>
    </source>
</evidence>
<gene>
    <name evidence="2" type="ORF">V6984_16105</name>
</gene>
<keyword evidence="3" id="KW-1185">Reference proteome</keyword>
<dbReference type="Proteomes" id="UP001451571">
    <property type="component" value="Chromosome"/>
</dbReference>
<keyword evidence="1" id="KW-0472">Membrane</keyword>
<name>A0ABZ3EUK4_9FIRM</name>
<reference evidence="2 3" key="1">
    <citation type="submission" date="2024-02" db="EMBL/GenBank/DDBJ databases">
        <title>Bacterial strain from lacustrine sediment.</title>
        <authorList>
            <person name="Petit C."/>
            <person name="Fadhlaoui K."/>
        </authorList>
    </citation>
    <scope>NUCLEOTIDE SEQUENCE [LARGE SCALE GENOMIC DNA]</scope>
    <source>
        <strain evidence="2 3">IPX-CK</strain>
    </source>
</reference>